<name>A0A2C5ZF36_9HYPO</name>
<dbReference type="Pfam" id="PF20150">
    <property type="entry name" value="2EXR"/>
    <property type="match status" value="1"/>
</dbReference>
<dbReference type="EMBL" id="NJES01000094">
    <property type="protein sequence ID" value="PHH78034.1"/>
    <property type="molecule type" value="Genomic_DNA"/>
</dbReference>
<dbReference type="InterPro" id="IPR045518">
    <property type="entry name" value="2EXR"/>
</dbReference>
<proteinExistence type="predicted"/>
<evidence type="ECO:0000313" key="2">
    <source>
        <dbReference type="EMBL" id="PHH78034.1"/>
    </source>
</evidence>
<gene>
    <name evidence="2" type="ORF">CDD80_7449</name>
</gene>
<keyword evidence="3" id="KW-1185">Reference proteome</keyword>
<accession>A0A2C5ZF36</accession>
<sequence>MLVAISTALYAVISPVRLGPFTGPISPTRIDYLDEGDRNWCIEFEEVVEAAACVGVEVNLGHMSGPETQFTAKLQPYFPTGPQVFVCDYAGHLQEMEVARLLECILTPQKLFVGKYCVDGNEAMEPSARVVVFYQPTEFWRFELRVEADLVLRFHPTVFSLHQTVFVHCVPVNDITINGIFMDDDTMYDSFVLFPRLPTEIRQLIWRMAFDEWKVSTCKEICFTRRPLDVDDQNRSIAQSCKEALSVRYSTCVRMSSGWINFNYHVFLVQGPVPERDFWQFFPFLYHLQHIVLSPRNFEALDESVCEISMFSSSLRHLVLVGPWFSPRQMYSVAFHTNFKLWTELRSSDVSIQSLLDIFNETDATDIYMAELGEILRLEPRHRLEFARRAHESLTTTLNVLGKFPDPKPRLHLRLEL</sequence>
<organism evidence="2 3">
    <name type="scientific">Ophiocordyceps camponoti-rufipedis</name>
    <dbReference type="NCBI Taxonomy" id="2004952"/>
    <lineage>
        <taxon>Eukaryota</taxon>
        <taxon>Fungi</taxon>
        <taxon>Dikarya</taxon>
        <taxon>Ascomycota</taxon>
        <taxon>Pezizomycotina</taxon>
        <taxon>Sordariomycetes</taxon>
        <taxon>Hypocreomycetidae</taxon>
        <taxon>Hypocreales</taxon>
        <taxon>Ophiocordycipitaceae</taxon>
        <taxon>Ophiocordyceps</taxon>
    </lineage>
</organism>
<dbReference type="Proteomes" id="UP000226431">
    <property type="component" value="Unassembled WGS sequence"/>
</dbReference>
<protein>
    <recommendedName>
        <fullName evidence="1">2EXR domain-containing protein</fullName>
    </recommendedName>
</protein>
<reference evidence="2 3" key="1">
    <citation type="submission" date="2017-06" db="EMBL/GenBank/DDBJ databases">
        <title>Ant-infecting Ophiocordyceps genomes reveal a high diversity of potential behavioral manipulation genes and a possible major role for enterotoxins.</title>
        <authorList>
            <person name="De Bekker C."/>
            <person name="Evans H.C."/>
            <person name="Brachmann A."/>
            <person name="Hughes D.P."/>
        </authorList>
    </citation>
    <scope>NUCLEOTIDE SEQUENCE [LARGE SCALE GENOMIC DNA]</scope>
    <source>
        <strain evidence="2 3">Map16</strain>
    </source>
</reference>
<evidence type="ECO:0000259" key="1">
    <source>
        <dbReference type="Pfam" id="PF20150"/>
    </source>
</evidence>
<dbReference type="AlphaFoldDB" id="A0A2C5ZF36"/>
<dbReference type="OrthoDB" id="4914638at2759"/>
<comment type="caution">
    <text evidence="2">The sequence shown here is derived from an EMBL/GenBank/DDBJ whole genome shotgun (WGS) entry which is preliminary data.</text>
</comment>
<feature type="domain" description="2EXR" evidence="1">
    <location>
        <begin position="191"/>
        <end position="264"/>
    </location>
</feature>
<evidence type="ECO:0000313" key="3">
    <source>
        <dbReference type="Proteomes" id="UP000226431"/>
    </source>
</evidence>